<dbReference type="EMBL" id="JABSTU010006827">
    <property type="protein sequence ID" value="KAH7932160.1"/>
    <property type="molecule type" value="Genomic_DNA"/>
</dbReference>
<protein>
    <submittedName>
        <fullName evidence="1">Uncharacterized protein</fullName>
    </submittedName>
</protein>
<comment type="caution">
    <text evidence="1">The sequence shown here is derived from an EMBL/GenBank/DDBJ whole genome shotgun (WGS) entry which is preliminary data.</text>
</comment>
<gene>
    <name evidence="1" type="ORF">HPB51_029473</name>
</gene>
<sequence length="229" mass="25382">MLCAQKALPPSQESLFMTAAAVTCSDHAQETSRAAGKRPATRRRCSTRQQVLKMLGMQFGVQDMGRHHPLQNRGAYDLKGCGWVQSRPASGAICRAAATELTLRDLSKGHYSHQRAAQGSVTAKDTRSFSGGAYCPACNRSYTSRSRRVQPASCALRVAADSWLYQLAKRFLRREPYPDSECGHLENAFNREKRGEGSVHVVERVLQRLALIVKLAAGHEEMHRTPTKE</sequence>
<name>A0A9J6CU15_RHIMP</name>
<reference evidence="1" key="1">
    <citation type="journal article" date="2020" name="Cell">
        <title>Large-Scale Comparative Analyses of Tick Genomes Elucidate Their Genetic Diversity and Vector Capacities.</title>
        <authorList>
            <consortium name="Tick Genome and Microbiome Consortium (TIGMIC)"/>
            <person name="Jia N."/>
            <person name="Wang J."/>
            <person name="Shi W."/>
            <person name="Du L."/>
            <person name="Sun Y."/>
            <person name="Zhan W."/>
            <person name="Jiang J.F."/>
            <person name="Wang Q."/>
            <person name="Zhang B."/>
            <person name="Ji P."/>
            <person name="Bell-Sakyi L."/>
            <person name="Cui X.M."/>
            <person name="Yuan T.T."/>
            <person name="Jiang B.G."/>
            <person name="Yang W.F."/>
            <person name="Lam T.T."/>
            <person name="Chang Q.C."/>
            <person name="Ding S.J."/>
            <person name="Wang X.J."/>
            <person name="Zhu J.G."/>
            <person name="Ruan X.D."/>
            <person name="Zhao L."/>
            <person name="Wei J.T."/>
            <person name="Ye R.Z."/>
            <person name="Que T.C."/>
            <person name="Du C.H."/>
            <person name="Zhou Y.H."/>
            <person name="Cheng J.X."/>
            <person name="Dai P.F."/>
            <person name="Guo W.B."/>
            <person name="Han X.H."/>
            <person name="Huang E.J."/>
            <person name="Li L.F."/>
            <person name="Wei W."/>
            <person name="Gao Y.C."/>
            <person name="Liu J.Z."/>
            <person name="Shao H.Z."/>
            <person name="Wang X."/>
            <person name="Wang C.C."/>
            <person name="Yang T.C."/>
            <person name="Huo Q.B."/>
            <person name="Li W."/>
            <person name="Chen H.Y."/>
            <person name="Chen S.E."/>
            <person name="Zhou L.G."/>
            <person name="Ni X.B."/>
            <person name="Tian J.H."/>
            <person name="Sheng Y."/>
            <person name="Liu T."/>
            <person name="Pan Y.S."/>
            <person name="Xia L.Y."/>
            <person name="Li J."/>
            <person name="Zhao F."/>
            <person name="Cao W.C."/>
        </authorList>
    </citation>
    <scope>NUCLEOTIDE SEQUENCE</scope>
    <source>
        <strain evidence="1">Rmic-2018</strain>
    </source>
</reference>
<keyword evidence="2" id="KW-1185">Reference proteome</keyword>
<dbReference type="AlphaFoldDB" id="A0A9J6CU15"/>
<evidence type="ECO:0000313" key="2">
    <source>
        <dbReference type="Proteomes" id="UP000821866"/>
    </source>
</evidence>
<reference evidence="1" key="2">
    <citation type="submission" date="2021-09" db="EMBL/GenBank/DDBJ databases">
        <authorList>
            <person name="Jia N."/>
            <person name="Wang J."/>
            <person name="Shi W."/>
            <person name="Du L."/>
            <person name="Sun Y."/>
            <person name="Zhan W."/>
            <person name="Jiang J."/>
            <person name="Wang Q."/>
            <person name="Zhang B."/>
            <person name="Ji P."/>
            <person name="Sakyi L.B."/>
            <person name="Cui X."/>
            <person name="Yuan T."/>
            <person name="Jiang B."/>
            <person name="Yang W."/>
            <person name="Lam T.T.-Y."/>
            <person name="Chang Q."/>
            <person name="Ding S."/>
            <person name="Wang X."/>
            <person name="Zhu J."/>
            <person name="Ruan X."/>
            <person name="Zhao L."/>
            <person name="Wei J."/>
            <person name="Que T."/>
            <person name="Du C."/>
            <person name="Cheng J."/>
            <person name="Dai P."/>
            <person name="Han X."/>
            <person name="Huang E."/>
            <person name="Gao Y."/>
            <person name="Liu J."/>
            <person name="Shao H."/>
            <person name="Ye R."/>
            <person name="Li L."/>
            <person name="Wei W."/>
            <person name="Wang X."/>
            <person name="Wang C."/>
            <person name="Huo Q."/>
            <person name="Li W."/>
            <person name="Guo W."/>
            <person name="Chen H."/>
            <person name="Chen S."/>
            <person name="Zhou L."/>
            <person name="Zhou L."/>
            <person name="Ni X."/>
            <person name="Tian J."/>
            <person name="Zhou Y."/>
            <person name="Sheng Y."/>
            <person name="Liu T."/>
            <person name="Pan Y."/>
            <person name="Xia L."/>
            <person name="Li J."/>
            <person name="Zhao F."/>
            <person name="Cao W."/>
        </authorList>
    </citation>
    <scope>NUCLEOTIDE SEQUENCE</scope>
    <source>
        <strain evidence="1">Rmic-2018</strain>
        <tissue evidence="1">Larvae</tissue>
    </source>
</reference>
<dbReference type="Proteomes" id="UP000821866">
    <property type="component" value="Unassembled WGS sequence"/>
</dbReference>
<organism evidence="1 2">
    <name type="scientific">Rhipicephalus microplus</name>
    <name type="common">Cattle tick</name>
    <name type="synonym">Boophilus microplus</name>
    <dbReference type="NCBI Taxonomy" id="6941"/>
    <lineage>
        <taxon>Eukaryota</taxon>
        <taxon>Metazoa</taxon>
        <taxon>Ecdysozoa</taxon>
        <taxon>Arthropoda</taxon>
        <taxon>Chelicerata</taxon>
        <taxon>Arachnida</taxon>
        <taxon>Acari</taxon>
        <taxon>Parasitiformes</taxon>
        <taxon>Ixodida</taxon>
        <taxon>Ixodoidea</taxon>
        <taxon>Ixodidae</taxon>
        <taxon>Rhipicephalinae</taxon>
        <taxon>Rhipicephalus</taxon>
        <taxon>Boophilus</taxon>
    </lineage>
</organism>
<evidence type="ECO:0000313" key="1">
    <source>
        <dbReference type="EMBL" id="KAH7932160.1"/>
    </source>
</evidence>
<proteinExistence type="predicted"/>
<accession>A0A9J6CU15</accession>